<gene>
    <name evidence="3" type="ORF">M1L60_37840</name>
</gene>
<sequence length="300" mass="30341">MNDTWGISGPTFLTYFIGATIAIAIIAAVHRKALFRGDRSARVDNLGPQQVAYLNGGDRLAIYSSMGGLRAAGALGTGPGRILVRTGPLPSGVTPLDSAVYNAAGNGVRTRDLPNDQWVASAVEQLRDNLERTGLAVSAGKMREARLWVLAGLALVAIGIARVVAGIGNDKPVTFIVIATIAAFVVTLTLLRTRRWATDAAHKGLRDLRYKHNYLAPSNSPSYATYGATGAAMGVALYGGAALYSMDPAFAAEAEVQRIAATGGAAGSSGGSDGGSSSSCSSGSSCSGGSSCGGGGGCGG</sequence>
<evidence type="ECO:0000256" key="2">
    <source>
        <dbReference type="SAM" id="Phobius"/>
    </source>
</evidence>
<keyword evidence="2" id="KW-0472">Membrane</keyword>
<evidence type="ECO:0000313" key="3">
    <source>
        <dbReference type="EMBL" id="MCO8276358.1"/>
    </source>
</evidence>
<feature type="transmembrane region" description="Helical" evidence="2">
    <location>
        <begin position="147"/>
        <end position="167"/>
    </location>
</feature>
<keyword evidence="2" id="KW-0812">Transmembrane</keyword>
<evidence type="ECO:0000256" key="1">
    <source>
        <dbReference type="SAM" id="MobiDB-lite"/>
    </source>
</evidence>
<keyword evidence="2" id="KW-1133">Transmembrane helix</keyword>
<feature type="transmembrane region" description="Helical" evidence="2">
    <location>
        <begin position="173"/>
        <end position="191"/>
    </location>
</feature>
<organism evidence="3 4">
    <name type="scientific">Paractinoplanes aksuensis</name>
    <dbReference type="NCBI Taxonomy" id="2939490"/>
    <lineage>
        <taxon>Bacteria</taxon>
        <taxon>Bacillati</taxon>
        <taxon>Actinomycetota</taxon>
        <taxon>Actinomycetes</taxon>
        <taxon>Micromonosporales</taxon>
        <taxon>Micromonosporaceae</taxon>
        <taxon>Paractinoplanes</taxon>
    </lineage>
</organism>
<protein>
    <submittedName>
        <fullName evidence="3">TIGR04222 domain-containing membrane protein</fullName>
    </submittedName>
</protein>
<proteinExistence type="predicted"/>
<reference evidence="3 4" key="1">
    <citation type="submission" date="2022-06" db="EMBL/GenBank/DDBJ databases">
        <title>New Species of the Genus Actinoplanes, ActinopZanes ferrugineus.</title>
        <authorList>
            <person name="Ding P."/>
        </authorList>
    </citation>
    <scope>NUCLEOTIDE SEQUENCE [LARGE SCALE GENOMIC DNA]</scope>
    <source>
        <strain evidence="3 4">TRM88003</strain>
    </source>
</reference>
<feature type="region of interest" description="Disordered" evidence="1">
    <location>
        <begin position="266"/>
        <end position="300"/>
    </location>
</feature>
<evidence type="ECO:0000313" key="4">
    <source>
        <dbReference type="Proteomes" id="UP001523369"/>
    </source>
</evidence>
<keyword evidence="4" id="KW-1185">Reference proteome</keyword>
<feature type="compositionally biased region" description="Low complexity" evidence="1">
    <location>
        <begin position="275"/>
        <end position="289"/>
    </location>
</feature>
<comment type="caution">
    <text evidence="3">The sequence shown here is derived from an EMBL/GenBank/DDBJ whole genome shotgun (WGS) entry which is preliminary data.</text>
</comment>
<name>A0ABT1E0J7_9ACTN</name>
<feature type="transmembrane region" description="Helical" evidence="2">
    <location>
        <begin position="12"/>
        <end position="29"/>
    </location>
</feature>
<dbReference type="RefSeq" id="WP_253242391.1">
    <property type="nucleotide sequence ID" value="NZ_JAMYJR010000045.1"/>
</dbReference>
<feature type="compositionally biased region" description="Gly residues" evidence="1">
    <location>
        <begin position="290"/>
        <end position="300"/>
    </location>
</feature>
<dbReference type="Proteomes" id="UP001523369">
    <property type="component" value="Unassembled WGS sequence"/>
</dbReference>
<dbReference type="InterPro" id="IPR026467">
    <property type="entry name" value="Ser/Gly_Cys_C_dom"/>
</dbReference>
<dbReference type="NCBIfam" id="TIGR04222">
    <property type="entry name" value="near_uncomplex"/>
    <property type="match status" value="1"/>
</dbReference>
<dbReference type="EMBL" id="JAMYJR010000045">
    <property type="protein sequence ID" value="MCO8276358.1"/>
    <property type="molecule type" value="Genomic_DNA"/>
</dbReference>
<accession>A0ABT1E0J7</accession>